<name>A0A9E6XYC1_9ACTN</name>
<evidence type="ECO:0000256" key="1">
    <source>
        <dbReference type="SAM" id="Phobius"/>
    </source>
</evidence>
<evidence type="ECO:0008006" key="4">
    <source>
        <dbReference type="Google" id="ProtNLM"/>
    </source>
</evidence>
<keyword evidence="1" id="KW-0472">Membrane</keyword>
<protein>
    <recommendedName>
        <fullName evidence="4">DUF58 domain-containing protein</fullName>
    </recommendedName>
</protein>
<sequence length="355" mass="37184">MLGLGVALLGAAVLFDAESLYVPGIALLVLVLLAAAWVLASSAGARVQRRIDARRVMEEEPLHAQLEVRGGLLGLIGITLDEPLLGEPRRLPAARHDERLRVSARFSRRGRRELAPSALMIGDPLGLLAVRREADQPAASVLVLPRIEPVKMTRSSGGDGTGLGGRHSAAGAAEVELDGLRPAQPGAPATRIHWPALARGHGLVERRLLPEADARPLVVLDPRGGDGELLDQAVRATASLAVHLARHGGCGLLLPGDRRPTPLDGDLHGWTALHVRLALLGDDGAPALGALNGRRGPVVLVVAQAPERVPRALIASSAPRRVLVVPGAMAGRRAMFTVAGCTGHDLTRSPVREAA</sequence>
<dbReference type="PANTHER" id="PTHR34351:SF1">
    <property type="entry name" value="SLR1927 PROTEIN"/>
    <property type="match status" value="1"/>
</dbReference>
<feature type="transmembrane region" description="Helical" evidence="1">
    <location>
        <begin position="27"/>
        <end position="47"/>
    </location>
</feature>
<keyword evidence="1" id="KW-0812">Transmembrane</keyword>
<dbReference type="PANTHER" id="PTHR34351">
    <property type="entry name" value="SLR1927 PROTEIN-RELATED"/>
    <property type="match status" value="1"/>
</dbReference>
<organism evidence="2 3">
    <name type="scientific">Capillimicrobium parvum</name>
    <dbReference type="NCBI Taxonomy" id="2884022"/>
    <lineage>
        <taxon>Bacteria</taxon>
        <taxon>Bacillati</taxon>
        <taxon>Actinomycetota</taxon>
        <taxon>Thermoleophilia</taxon>
        <taxon>Solirubrobacterales</taxon>
        <taxon>Capillimicrobiaceae</taxon>
        <taxon>Capillimicrobium</taxon>
    </lineage>
</organism>
<gene>
    <name evidence="2" type="ORF">DSM104329_03153</name>
</gene>
<keyword evidence="1" id="KW-1133">Transmembrane helix</keyword>
<dbReference type="EMBL" id="CP087164">
    <property type="protein sequence ID" value="UGS36744.1"/>
    <property type="molecule type" value="Genomic_DNA"/>
</dbReference>
<dbReference type="Proteomes" id="UP001162834">
    <property type="component" value="Chromosome"/>
</dbReference>
<reference evidence="2" key="1">
    <citation type="journal article" date="2022" name="Int. J. Syst. Evol. Microbiol.">
        <title>Pseudomonas aegrilactucae sp. nov. and Pseudomonas morbosilactucae sp. nov., pathogens causing bacterial rot of lettuce in Japan.</title>
        <authorList>
            <person name="Sawada H."/>
            <person name="Fujikawa T."/>
            <person name="Satou M."/>
        </authorList>
    </citation>
    <scope>NUCLEOTIDE SEQUENCE</scope>
    <source>
        <strain evidence="2">0166_1</strain>
    </source>
</reference>
<proteinExistence type="predicted"/>
<keyword evidence="3" id="KW-1185">Reference proteome</keyword>
<dbReference type="AlphaFoldDB" id="A0A9E6XYC1"/>
<accession>A0A9E6XYC1</accession>
<dbReference type="KEGG" id="sbae:DSM104329_03153"/>
<evidence type="ECO:0000313" key="3">
    <source>
        <dbReference type="Proteomes" id="UP001162834"/>
    </source>
</evidence>
<evidence type="ECO:0000313" key="2">
    <source>
        <dbReference type="EMBL" id="UGS36744.1"/>
    </source>
</evidence>